<evidence type="ECO:0008006" key="5">
    <source>
        <dbReference type="Google" id="ProtNLM"/>
    </source>
</evidence>
<evidence type="ECO:0000256" key="1">
    <source>
        <dbReference type="SAM" id="MobiDB-lite"/>
    </source>
</evidence>
<organism evidence="4">
    <name type="scientific">Proboscia inermis</name>
    <dbReference type="NCBI Taxonomy" id="420281"/>
    <lineage>
        <taxon>Eukaryota</taxon>
        <taxon>Sar</taxon>
        <taxon>Stramenopiles</taxon>
        <taxon>Ochrophyta</taxon>
        <taxon>Bacillariophyta</taxon>
        <taxon>Coscinodiscophyceae</taxon>
        <taxon>Rhizosoleniophycidae</taxon>
        <taxon>Rhizosoleniales</taxon>
        <taxon>Rhizosoleniaceae</taxon>
        <taxon>Proboscia</taxon>
    </lineage>
</organism>
<reference evidence="4" key="1">
    <citation type="submission" date="2021-01" db="EMBL/GenBank/DDBJ databases">
        <authorList>
            <person name="Corre E."/>
            <person name="Pelletier E."/>
            <person name="Niang G."/>
            <person name="Scheremetjew M."/>
            <person name="Finn R."/>
            <person name="Kale V."/>
            <person name="Holt S."/>
            <person name="Cochrane G."/>
            <person name="Meng A."/>
            <person name="Brown T."/>
            <person name="Cohen L."/>
        </authorList>
    </citation>
    <scope>NUCLEOTIDE SEQUENCE</scope>
    <source>
        <strain evidence="4">CCAP1064/1</strain>
    </source>
</reference>
<gene>
    <name evidence="4" type="ORF">PINE0816_LOCUS7913</name>
</gene>
<evidence type="ECO:0000313" key="4">
    <source>
        <dbReference type="EMBL" id="CAD8411788.1"/>
    </source>
</evidence>
<sequence>MMTVKNVFAVAFISAILLCSTATAFVGISSKKTAPSVINARQSTHSLNANVSEKYDSAVFDPMVSTQKRNVAPSLALAISAAIMTSPLLAIAEEMEDDNYEYGAVNAPGGLAIAVVGGVLAVLSALLPLVLQGGEDAFEEMKASDKKTWGKGTADPLKGKKRR</sequence>
<dbReference type="AlphaFoldDB" id="A0A7S0GEB5"/>
<feature type="transmembrane region" description="Helical" evidence="2">
    <location>
        <begin position="104"/>
        <end position="131"/>
    </location>
</feature>
<evidence type="ECO:0000256" key="3">
    <source>
        <dbReference type="SAM" id="SignalP"/>
    </source>
</evidence>
<keyword evidence="2" id="KW-0472">Membrane</keyword>
<proteinExistence type="predicted"/>
<keyword evidence="3" id="KW-0732">Signal</keyword>
<feature type="signal peptide" evidence="3">
    <location>
        <begin position="1"/>
        <end position="24"/>
    </location>
</feature>
<evidence type="ECO:0000256" key="2">
    <source>
        <dbReference type="SAM" id="Phobius"/>
    </source>
</evidence>
<keyword evidence="2" id="KW-1133">Transmembrane helix</keyword>
<keyword evidence="2" id="KW-0812">Transmembrane</keyword>
<feature type="chain" id="PRO_5031245127" description="RxLR effector protein" evidence="3">
    <location>
        <begin position="25"/>
        <end position="163"/>
    </location>
</feature>
<feature type="region of interest" description="Disordered" evidence="1">
    <location>
        <begin position="141"/>
        <end position="163"/>
    </location>
</feature>
<name>A0A7S0GEB5_9STRA</name>
<dbReference type="EMBL" id="HBEL01016581">
    <property type="protein sequence ID" value="CAD8411788.1"/>
    <property type="molecule type" value="Transcribed_RNA"/>
</dbReference>
<protein>
    <recommendedName>
        <fullName evidence="5">RxLR effector protein</fullName>
    </recommendedName>
</protein>
<feature type="transmembrane region" description="Helical" evidence="2">
    <location>
        <begin position="71"/>
        <end position="92"/>
    </location>
</feature>
<accession>A0A7S0GEB5</accession>